<organism evidence="2 3">
    <name type="scientific">Saccharata proteae CBS 121410</name>
    <dbReference type="NCBI Taxonomy" id="1314787"/>
    <lineage>
        <taxon>Eukaryota</taxon>
        <taxon>Fungi</taxon>
        <taxon>Dikarya</taxon>
        <taxon>Ascomycota</taxon>
        <taxon>Pezizomycotina</taxon>
        <taxon>Dothideomycetes</taxon>
        <taxon>Dothideomycetes incertae sedis</taxon>
        <taxon>Botryosphaeriales</taxon>
        <taxon>Saccharataceae</taxon>
        <taxon>Saccharata</taxon>
    </lineage>
</organism>
<sequence length="179" mass="17850">MLSFMIAGLVFLTRLTSCSALPSPESASPFTTELGPITSVLDPAVPSNTLVSLPTAAKLELRQAVETTDAAAAAAAAVTAAAAGTAITSPTMSLSSTTQWVEVTLTDGSTTWTPRVAVMTFAAVPDQLETAGSGAIGLGTLTGEKESKATAALARAEVEGWSSAVLIAAGAAGLVGWIV</sequence>
<keyword evidence="1" id="KW-0732">Signal</keyword>
<dbReference type="OrthoDB" id="5406216at2759"/>
<keyword evidence="3" id="KW-1185">Reference proteome</keyword>
<protein>
    <submittedName>
        <fullName evidence="2">Uncharacterized protein</fullName>
    </submittedName>
</protein>
<reference evidence="2" key="1">
    <citation type="journal article" date="2020" name="Stud. Mycol.">
        <title>101 Dothideomycetes genomes: a test case for predicting lifestyles and emergence of pathogens.</title>
        <authorList>
            <person name="Haridas S."/>
            <person name="Albert R."/>
            <person name="Binder M."/>
            <person name="Bloem J."/>
            <person name="Labutti K."/>
            <person name="Salamov A."/>
            <person name="Andreopoulos B."/>
            <person name="Baker S."/>
            <person name="Barry K."/>
            <person name="Bills G."/>
            <person name="Bluhm B."/>
            <person name="Cannon C."/>
            <person name="Castanera R."/>
            <person name="Culley D."/>
            <person name="Daum C."/>
            <person name="Ezra D."/>
            <person name="Gonzalez J."/>
            <person name="Henrissat B."/>
            <person name="Kuo A."/>
            <person name="Liang C."/>
            <person name="Lipzen A."/>
            <person name="Lutzoni F."/>
            <person name="Magnuson J."/>
            <person name="Mondo S."/>
            <person name="Nolan M."/>
            <person name="Ohm R."/>
            <person name="Pangilinan J."/>
            <person name="Park H.-J."/>
            <person name="Ramirez L."/>
            <person name="Alfaro M."/>
            <person name="Sun H."/>
            <person name="Tritt A."/>
            <person name="Yoshinaga Y."/>
            <person name="Zwiers L.-H."/>
            <person name="Turgeon B."/>
            <person name="Goodwin S."/>
            <person name="Spatafora J."/>
            <person name="Crous P."/>
            <person name="Grigoriev I."/>
        </authorList>
    </citation>
    <scope>NUCLEOTIDE SEQUENCE</scope>
    <source>
        <strain evidence="2">CBS 121410</strain>
    </source>
</reference>
<evidence type="ECO:0000256" key="1">
    <source>
        <dbReference type="SAM" id="SignalP"/>
    </source>
</evidence>
<proteinExistence type="predicted"/>
<name>A0A9P4M0C9_9PEZI</name>
<feature type="chain" id="PRO_5040502170" evidence="1">
    <location>
        <begin position="21"/>
        <end position="179"/>
    </location>
</feature>
<feature type="signal peptide" evidence="1">
    <location>
        <begin position="1"/>
        <end position="20"/>
    </location>
</feature>
<dbReference type="AlphaFoldDB" id="A0A9P4M0C9"/>
<gene>
    <name evidence="2" type="ORF">K490DRAFT_65073</name>
</gene>
<dbReference type="EMBL" id="ML978718">
    <property type="protein sequence ID" value="KAF2087793.1"/>
    <property type="molecule type" value="Genomic_DNA"/>
</dbReference>
<evidence type="ECO:0000313" key="2">
    <source>
        <dbReference type="EMBL" id="KAF2087793.1"/>
    </source>
</evidence>
<evidence type="ECO:0000313" key="3">
    <source>
        <dbReference type="Proteomes" id="UP000799776"/>
    </source>
</evidence>
<dbReference type="Proteomes" id="UP000799776">
    <property type="component" value="Unassembled WGS sequence"/>
</dbReference>
<accession>A0A9P4M0C9</accession>
<comment type="caution">
    <text evidence="2">The sequence shown here is derived from an EMBL/GenBank/DDBJ whole genome shotgun (WGS) entry which is preliminary data.</text>
</comment>